<feature type="region of interest" description="Disordered" evidence="6">
    <location>
        <begin position="19"/>
        <end position="40"/>
    </location>
</feature>
<gene>
    <name evidence="7" type="ORF">CEUSTIGMA_g8201.t1</name>
</gene>
<evidence type="ECO:0000256" key="5">
    <source>
        <dbReference type="RuleBase" id="RU000441"/>
    </source>
</evidence>
<dbReference type="GO" id="GO:0005759">
    <property type="term" value="C:mitochondrial matrix"/>
    <property type="evidence" value="ECO:0007669"/>
    <property type="project" value="TreeGrafter"/>
</dbReference>
<dbReference type="AlphaFoldDB" id="A0A250XCH8"/>
<comment type="caution">
    <text evidence="7">The sequence shown here is derived from an EMBL/GenBank/DDBJ whole genome shotgun (WGS) entry which is preliminary data.</text>
</comment>
<comment type="pathway">
    <text evidence="1">Carbohydrate metabolism.</text>
</comment>
<proteinExistence type="inferred from homology"/>
<dbReference type="PANTHER" id="PTHR11739:SF4">
    <property type="entry name" value="CITRATE SYNTHASE, PEROXISOMAL"/>
    <property type="match status" value="1"/>
</dbReference>
<reference evidence="7 8" key="1">
    <citation type="submission" date="2017-08" db="EMBL/GenBank/DDBJ databases">
        <title>Acidophilic green algal genome provides insights into adaptation to an acidic environment.</title>
        <authorList>
            <person name="Hirooka S."/>
            <person name="Hirose Y."/>
            <person name="Kanesaki Y."/>
            <person name="Higuchi S."/>
            <person name="Fujiwara T."/>
            <person name="Onuma R."/>
            <person name="Era A."/>
            <person name="Ohbayashi R."/>
            <person name="Uzuka A."/>
            <person name="Nozaki H."/>
            <person name="Yoshikawa H."/>
            <person name="Miyagishima S.Y."/>
        </authorList>
    </citation>
    <scope>NUCLEOTIDE SEQUENCE [LARGE SCALE GENOMIC DNA]</scope>
    <source>
        <strain evidence="7 8">NIES-2499</strain>
    </source>
</reference>
<dbReference type="STRING" id="1157962.A0A250XCH8"/>
<dbReference type="Gene3D" id="1.10.230.10">
    <property type="entry name" value="Cytochrome P450-Terp, domain 2"/>
    <property type="match status" value="1"/>
</dbReference>
<dbReference type="InterPro" id="IPR016143">
    <property type="entry name" value="Citrate_synth-like_sm_a-sub"/>
</dbReference>
<evidence type="ECO:0000256" key="4">
    <source>
        <dbReference type="ARBA" id="ARBA00022679"/>
    </source>
</evidence>
<name>A0A250XCH8_9CHLO</name>
<organism evidence="7 8">
    <name type="scientific">Chlamydomonas eustigma</name>
    <dbReference type="NCBI Taxonomy" id="1157962"/>
    <lineage>
        <taxon>Eukaryota</taxon>
        <taxon>Viridiplantae</taxon>
        <taxon>Chlorophyta</taxon>
        <taxon>core chlorophytes</taxon>
        <taxon>Chlorophyceae</taxon>
        <taxon>CS clade</taxon>
        <taxon>Chlamydomonadales</taxon>
        <taxon>Chlamydomonadaceae</taxon>
        <taxon>Chlamydomonas</taxon>
    </lineage>
</organism>
<dbReference type="PROSITE" id="PS00480">
    <property type="entry name" value="CITRATE_SYNTHASE"/>
    <property type="match status" value="1"/>
</dbReference>
<dbReference type="GO" id="GO:0046912">
    <property type="term" value="F:acyltransferase activity, acyl groups converted into alkyl on transfer"/>
    <property type="evidence" value="ECO:0007669"/>
    <property type="project" value="InterPro"/>
</dbReference>
<keyword evidence="3" id="KW-0816">Tricarboxylic acid cycle</keyword>
<evidence type="ECO:0000313" key="8">
    <source>
        <dbReference type="Proteomes" id="UP000232323"/>
    </source>
</evidence>
<evidence type="ECO:0000256" key="2">
    <source>
        <dbReference type="ARBA" id="ARBA00010566"/>
    </source>
</evidence>
<dbReference type="Proteomes" id="UP000232323">
    <property type="component" value="Unassembled WGS sequence"/>
</dbReference>
<keyword evidence="8" id="KW-1185">Reference proteome</keyword>
<dbReference type="GO" id="GO:0006099">
    <property type="term" value="P:tricarboxylic acid cycle"/>
    <property type="evidence" value="ECO:0007669"/>
    <property type="project" value="UniProtKB-KW"/>
</dbReference>
<dbReference type="Pfam" id="PF00285">
    <property type="entry name" value="Citrate_synt"/>
    <property type="match status" value="1"/>
</dbReference>
<evidence type="ECO:0000256" key="6">
    <source>
        <dbReference type="SAM" id="MobiDB-lite"/>
    </source>
</evidence>
<protein>
    <recommendedName>
        <fullName evidence="5">Citrate synthase</fullName>
    </recommendedName>
</protein>
<evidence type="ECO:0000256" key="1">
    <source>
        <dbReference type="ARBA" id="ARBA00005007"/>
    </source>
</evidence>
<dbReference type="PANTHER" id="PTHR11739">
    <property type="entry name" value="CITRATE SYNTHASE"/>
    <property type="match status" value="1"/>
</dbReference>
<dbReference type="InterPro" id="IPR036969">
    <property type="entry name" value="Citrate_synthase_sf"/>
</dbReference>
<dbReference type="PRINTS" id="PR00143">
    <property type="entry name" value="CITRTSNTHASE"/>
</dbReference>
<dbReference type="EMBL" id="BEGY01000056">
    <property type="protein sequence ID" value="GAX80766.1"/>
    <property type="molecule type" value="Genomic_DNA"/>
</dbReference>
<dbReference type="InterPro" id="IPR019810">
    <property type="entry name" value="Citrate_synthase_AS"/>
</dbReference>
<dbReference type="SUPFAM" id="SSF48256">
    <property type="entry name" value="Citrate synthase"/>
    <property type="match status" value="1"/>
</dbReference>
<dbReference type="OrthoDB" id="435022at2759"/>
<dbReference type="FunFam" id="1.10.230.10:FF:000002">
    <property type="entry name" value="Citrate synthase"/>
    <property type="match status" value="1"/>
</dbReference>
<dbReference type="InterPro" id="IPR002020">
    <property type="entry name" value="Citrate_synthase"/>
</dbReference>
<keyword evidence="4 5" id="KW-0808">Transferase</keyword>
<dbReference type="InterPro" id="IPR016142">
    <property type="entry name" value="Citrate_synth-like_lrg_a-sub"/>
</dbReference>
<evidence type="ECO:0000313" key="7">
    <source>
        <dbReference type="EMBL" id="GAX80766.1"/>
    </source>
</evidence>
<dbReference type="FunFam" id="1.10.580.10:FF:000005">
    <property type="entry name" value="Citrate synthase"/>
    <property type="match status" value="1"/>
</dbReference>
<dbReference type="GO" id="GO:0006635">
    <property type="term" value="P:fatty acid beta-oxidation"/>
    <property type="evidence" value="ECO:0007669"/>
    <property type="project" value="UniProtKB-ARBA"/>
</dbReference>
<evidence type="ECO:0000256" key="3">
    <source>
        <dbReference type="ARBA" id="ARBA00022532"/>
    </source>
</evidence>
<comment type="similarity">
    <text evidence="2 5">Belongs to the citrate synthase family.</text>
</comment>
<sequence length="500" mass="54768">MDSTNPSLRLQVLSRHLTSSMVQRNETSEDISRPAPGGGQGTLTVLDNRTGKKYTLEISEGGTLNAQALKQIKAGGDGVGLRTYDPGYTNTTAVVSRISYIDGDKGILRYRGYPIEELAAKSSFLETAYLVLFGSLPTHSQLSTFEAAVMRNSEVPPSVVAAVDALPPDAHPMGCLLTGICALSTCHPEQNPALAGQNIYKSREVQDQQILRLIGNISTLSALAYHKGSGSRAASPNERLGYSENFLYMLDGGASPSYRPNPRLARAMDIMFILHAEHEMNCSTAAARHLASSGVDVYTAIAGAVGALYGPLHGGANEAVLRMLERIGKVENIPSFIAGVKAKKEKLFGFGHRVYRNFDPRAAIIKEVAEEVFTITGRDPLIEIAKALQDAALSDDYFVQRKLYPNVDFYSGLVYRAMGFPPQFFTVLFALPRVVGYCAHWRESLVDPDTKIIRPQQDYRGVWFRHYEGLDKRSAEGADTLSKLKPSNAYQRRVSGVNWQ</sequence>
<dbReference type="Gene3D" id="1.10.580.10">
    <property type="entry name" value="Citrate Synthase, domain 1"/>
    <property type="match status" value="1"/>
</dbReference>
<accession>A0A250XCH8</accession>
<dbReference type="GO" id="GO:0005975">
    <property type="term" value="P:carbohydrate metabolic process"/>
    <property type="evidence" value="ECO:0007669"/>
    <property type="project" value="TreeGrafter"/>
</dbReference>